<dbReference type="EMBL" id="RBCJ01000003">
    <property type="protein sequence ID" value="RKN79389.1"/>
    <property type="molecule type" value="Genomic_DNA"/>
</dbReference>
<organism evidence="1 2">
    <name type="scientific">Ulvibacterium marinum</name>
    <dbReference type="NCBI Taxonomy" id="2419782"/>
    <lineage>
        <taxon>Bacteria</taxon>
        <taxon>Pseudomonadati</taxon>
        <taxon>Bacteroidota</taxon>
        <taxon>Flavobacteriia</taxon>
        <taxon>Flavobacteriales</taxon>
        <taxon>Flavobacteriaceae</taxon>
        <taxon>Ulvibacterium</taxon>
    </lineage>
</organism>
<evidence type="ECO:0008006" key="3">
    <source>
        <dbReference type="Google" id="ProtNLM"/>
    </source>
</evidence>
<name>A0A3B0C604_9FLAO</name>
<evidence type="ECO:0000313" key="2">
    <source>
        <dbReference type="Proteomes" id="UP000276603"/>
    </source>
</evidence>
<evidence type="ECO:0000313" key="1">
    <source>
        <dbReference type="EMBL" id="RKN79389.1"/>
    </source>
</evidence>
<dbReference type="PROSITE" id="PS51257">
    <property type="entry name" value="PROKAR_LIPOPROTEIN"/>
    <property type="match status" value="1"/>
</dbReference>
<reference evidence="1 2" key="1">
    <citation type="submission" date="2018-10" db="EMBL/GenBank/DDBJ databases">
        <title>Ulvibacterium marinum gen. nov., sp. nov., a novel marine bacterium of the family Flavobacteriaceae, isolated from a culture of the green alga Ulva prolifera.</title>
        <authorList>
            <person name="Zhang Z."/>
        </authorList>
    </citation>
    <scope>NUCLEOTIDE SEQUENCE [LARGE SCALE GENOMIC DNA]</scope>
    <source>
        <strain evidence="1 2">CCMM003</strain>
    </source>
</reference>
<dbReference type="OrthoDB" id="1191002at2"/>
<sequence>MEGMRHFWMLLVFCGLASCNLWVSKDKKTQEMVDQEIQAIDWNNVDNYPLFENCDETASKIGQRECFEQELLSHFSATLTEFEFILGSEIDSTITVDFLVDKEGKITILEIVKDNEIDGQMPEFEGIVRQSLKNMPPLAPALKRGIPVSAKFRLPIRLRSN</sequence>
<gene>
    <name evidence="1" type="ORF">D7Z94_13825</name>
</gene>
<protein>
    <recommendedName>
        <fullName evidence="3">TonB C-terminal domain-containing protein</fullName>
    </recommendedName>
</protein>
<accession>A0A3B0C604</accession>
<keyword evidence="2" id="KW-1185">Reference proteome</keyword>
<dbReference type="AlphaFoldDB" id="A0A3B0C604"/>
<proteinExistence type="predicted"/>
<dbReference type="Proteomes" id="UP000276603">
    <property type="component" value="Unassembled WGS sequence"/>
</dbReference>
<dbReference type="Gene3D" id="3.30.1150.10">
    <property type="match status" value="1"/>
</dbReference>
<comment type="caution">
    <text evidence="1">The sequence shown here is derived from an EMBL/GenBank/DDBJ whole genome shotgun (WGS) entry which is preliminary data.</text>
</comment>